<comment type="function">
    <text evidence="8">Converts the free carboxyl group of a malonyl-thioester to its methyl ester by transfer of a methyl group from S-adenosyl-L-methionine (SAM). It allows to synthesize pimeloyl-ACP via the fatty acid synthetic pathway.</text>
</comment>
<evidence type="ECO:0000256" key="4">
    <source>
        <dbReference type="ARBA" id="ARBA00022603"/>
    </source>
</evidence>
<dbReference type="CDD" id="cd02440">
    <property type="entry name" value="AdoMet_MTases"/>
    <property type="match status" value="1"/>
</dbReference>
<feature type="domain" description="Methyltransferase type 11" evidence="9">
    <location>
        <begin position="49"/>
        <end position="138"/>
    </location>
</feature>
<dbReference type="AlphaFoldDB" id="A0A935Q487"/>
<dbReference type="PANTHER" id="PTHR13090:SF1">
    <property type="entry name" value="ARGININE-HYDROXYLASE NDUFAF5, MITOCHONDRIAL"/>
    <property type="match status" value="1"/>
</dbReference>
<dbReference type="EC" id="2.1.1.197" evidence="3 8"/>
<dbReference type="PANTHER" id="PTHR13090">
    <property type="entry name" value="ARGININE-HYDROXYLASE NDUFAF5, MITOCHONDRIAL"/>
    <property type="match status" value="1"/>
</dbReference>
<dbReference type="InterPro" id="IPR050602">
    <property type="entry name" value="Malonyl-ACP_OMT"/>
</dbReference>
<dbReference type="InterPro" id="IPR029063">
    <property type="entry name" value="SAM-dependent_MTases_sf"/>
</dbReference>
<evidence type="ECO:0000313" key="10">
    <source>
        <dbReference type="EMBL" id="MBK7677281.1"/>
    </source>
</evidence>
<name>A0A935Q487_9PROT</name>
<evidence type="ECO:0000256" key="1">
    <source>
        <dbReference type="ARBA" id="ARBA00000852"/>
    </source>
</evidence>
<dbReference type="HAMAP" id="MF_00835">
    <property type="entry name" value="BioC"/>
    <property type="match status" value="1"/>
</dbReference>
<dbReference type="GO" id="GO:0008757">
    <property type="term" value="F:S-adenosylmethionine-dependent methyltransferase activity"/>
    <property type="evidence" value="ECO:0007669"/>
    <property type="project" value="InterPro"/>
</dbReference>
<evidence type="ECO:0000256" key="8">
    <source>
        <dbReference type="HAMAP-Rule" id="MF_00835"/>
    </source>
</evidence>
<protein>
    <recommendedName>
        <fullName evidence="3 8">Malonyl-[acyl-carrier protein] O-methyltransferase</fullName>
        <shortName evidence="8">Malonyl-ACP O-methyltransferase</shortName>
        <ecNumber evidence="3 8">2.1.1.197</ecNumber>
    </recommendedName>
    <alternativeName>
        <fullName evidence="8">Biotin synthesis protein BioC</fullName>
    </alternativeName>
</protein>
<dbReference type="InterPro" id="IPR011814">
    <property type="entry name" value="BioC"/>
</dbReference>
<keyword evidence="7 8" id="KW-0093">Biotin biosynthesis</keyword>
<dbReference type="EMBL" id="JADJMH010000034">
    <property type="protein sequence ID" value="MBK7677281.1"/>
    <property type="molecule type" value="Genomic_DNA"/>
</dbReference>
<dbReference type="GO" id="GO:0032259">
    <property type="term" value="P:methylation"/>
    <property type="evidence" value="ECO:0007669"/>
    <property type="project" value="UniProtKB-KW"/>
</dbReference>
<evidence type="ECO:0000256" key="6">
    <source>
        <dbReference type="ARBA" id="ARBA00022691"/>
    </source>
</evidence>
<dbReference type="SUPFAM" id="SSF53335">
    <property type="entry name" value="S-adenosyl-L-methionine-dependent methyltransferases"/>
    <property type="match status" value="1"/>
</dbReference>
<dbReference type="Proteomes" id="UP000697998">
    <property type="component" value="Unassembled WGS sequence"/>
</dbReference>
<dbReference type="Gene3D" id="3.40.50.150">
    <property type="entry name" value="Vaccinia Virus protein VP39"/>
    <property type="match status" value="1"/>
</dbReference>
<accession>A0A935Q487</accession>
<comment type="caution">
    <text evidence="10">The sequence shown here is derived from an EMBL/GenBank/DDBJ whole genome shotgun (WGS) entry which is preliminary data.</text>
</comment>
<keyword evidence="4 8" id="KW-0489">Methyltransferase</keyword>
<comment type="catalytic activity">
    <reaction evidence="1 8">
        <text>malonyl-[ACP] + S-adenosyl-L-methionine = malonyl-[ACP] methyl ester + S-adenosyl-L-homocysteine</text>
        <dbReference type="Rhea" id="RHEA:17105"/>
        <dbReference type="Rhea" id="RHEA-COMP:9623"/>
        <dbReference type="Rhea" id="RHEA-COMP:9954"/>
        <dbReference type="ChEBI" id="CHEBI:57856"/>
        <dbReference type="ChEBI" id="CHEBI:59789"/>
        <dbReference type="ChEBI" id="CHEBI:78449"/>
        <dbReference type="ChEBI" id="CHEBI:78845"/>
        <dbReference type="EC" id="2.1.1.197"/>
    </reaction>
</comment>
<dbReference type="Pfam" id="PF08241">
    <property type="entry name" value="Methyltransf_11"/>
    <property type="match status" value="1"/>
</dbReference>
<sequence length="256" mass="28380">MPDLPPRQRVRESFERAAASYDDAAVLQRQVCEHLLAEFDPHPEPSSVLDAGCGTGYGIRLLRDRWPAAHIMAVDFAPAMLCLARQDTELCLAADIEALPCPNATFTTWWSNLTVQWCDIDKVLREAQRVLRPGGELALSTLGPATFDELRTAFSGIDGHRHTLTFSEPAAIERALQRAGFSAIRLLRQTISLHYPDLRNLLRSIKDIGANSVGEGARNGLLGRQAWQRVQAAYEAHRTPAGLPARYDVILAYARK</sequence>
<evidence type="ECO:0000256" key="7">
    <source>
        <dbReference type="ARBA" id="ARBA00022756"/>
    </source>
</evidence>
<dbReference type="GO" id="GO:0009102">
    <property type="term" value="P:biotin biosynthetic process"/>
    <property type="evidence" value="ECO:0007669"/>
    <property type="project" value="UniProtKB-UniRule"/>
</dbReference>
<comment type="similarity">
    <text evidence="8">Belongs to the methyltransferase superfamily.</text>
</comment>
<proteinExistence type="inferred from homology"/>
<dbReference type="GO" id="GO:0010340">
    <property type="term" value="F:carboxyl-O-methyltransferase activity"/>
    <property type="evidence" value="ECO:0007669"/>
    <property type="project" value="UniProtKB-UniRule"/>
</dbReference>
<evidence type="ECO:0000259" key="9">
    <source>
        <dbReference type="Pfam" id="PF08241"/>
    </source>
</evidence>
<keyword evidence="5 8" id="KW-0808">Transferase</keyword>
<evidence type="ECO:0000313" key="11">
    <source>
        <dbReference type="Proteomes" id="UP000697998"/>
    </source>
</evidence>
<reference evidence="10 11" key="1">
    <citation type="submission" date="2020-10" db="EMBL/GenBank/DDBJ databases">
        <title>Connecting structure to function with the recovery of over 1000 high-quality activated sludge metagenome-assembled genomes encoding full-length rRNA genes using long-read sequencing.</title>
        <authorList>
            <person name="Singleton C.M."/>
            <person name="Petriglieri F."/>
            <person name="Kristensen J.M."/>
            <person name="Kirkegaard R.H."/>
            <person name="Michaelsen T.Y."/>
            <person name="Andersen M.H."/>
            <person name="Karst S.M."/>
            <person name="Dueholm M.S."/>
            <person name="Nielsen P.H."/>
            <person name="Albertsen M."/>
        </authorList>
    </citation>
    <scope>NUCLEOTIDE SEQUENCE [LARGE SCALE GENOMIC DNA]</scope>
    <source>
        <strain evidence="10">EsbW_18-Q3-R4-48_BATAC.285</strain>
    </source>
</reference>
<evidence type="ECO:0000256" key="2">
    <source>
        <dbReference type="ARBA" id="ARBA00004746"/>
    </source>
</evidence>
<gene>
    <name evidence="8 10" type="primary">bioC</name>
    <name evidence="10" type="ORF">IPJ27_22385</name>
</gene>
<dbReference type="NCBIfam" id="TIGR02072">
    <property type="entry name" value="BioC"/>
    <property type="match status" value="1"/>
</dbReference>
<evidence type="ECO:0000256" key="5">
    <source>
        <dbReference type="ARBA" id="ARBA00022679"/>
    </source>
</evidence>
<dbReference type="InterPro" id="IPR013216">
    <property type="entry name" value="Methyltransf_11"/>
</dbReference>
<keyword evidence="6 8" id="KW-0949">S-adenosyl-L-methionine</keyword>
<organism evidence="10 11">
    <name type="scientific">Candidatus Accumulibacter proximus</name>
    <dbReference type="NCBI Taxonomy" id="2954385"/>
    <lineage>
        <taxon>Bacteria</taxon>
        <taxon>Pseudomonadati</taxon>
        <taxon>Pseudomonadota</taxon>
        <taxon>Betaproteobacteria</taxon>
        <taxon>Candidatus Accumulibacter</taxon>
    </lineage>
</organism>
<dbReference type="GO" id="GO:0102130">
    <property type="term" value="F:malonyl-CoA methyltransferase activity"/>
    <property type="evidence" value="ECO:0007669"/>
    <property type="project" value="UniProtKB-EC"/>
</dbReference>
<comment type="pathway">
    <text evidence="2 8">Cofactor biosynthesis; biotin biosynthesis.</text>
</comment>
<evidence type="ECO:0000256" key="3">
    <source>
        <dbReference type="ARBA" id="ARBA00012327"/>
    </source>
</evidence>